<sequence>MDPMKLLQMVWNMILRRLLRFGVNKGIELAAGKGKAPSQMTPAERKAAKSARQAVKRARQAAAITRRLR</sequence>
<protein>
    <submittedName>
        <fullName evidence="1">Uncharacterized protein</fullName>
    </submittedName>
</protein>
<comment type="caution">
    <text evidence="1">The sequence shown here is derived from an EMBL/GenBank/DDBJ whole genome shotgun (WGS) entry which is preliminary data.</text>
</comment>
<reference evidence="1 2" key="1">
    <citation type="submission" date="2018-06" db="EMBL/GenBank/DDBJ databases">
        <title>Genomic Encyclopedia of Type Strains, Phase III (KMG-III): the genomes of soil and plant-associated and newly described type strains.</title>
        <authorList>
            <person name="Whitman W."/>
        </authorList>
    </citation>
    <scope>NUCLEOTIDE SEQUENCE [LARGE SCALE GENOMIC DNA]</scope>
    <source>
        <strain evidence="1 2">JA737</strain>
    </source>
</reference>
<dbReference type="RefSeq" id="WP_110807291.1">
    <property type="nucleotide sequence ID" value="NZ_QJTK01000026.1"/>
</dbReference>
<dbReference type="EMBL" id="QJTK01000026">
    <property type="protein sequence ID" value="PYF06550.1"/>
    <property type="molecule type" value="Genomic_DNA"/>
</dbReference>
<evidence type="ECO:0000313" key="1">
    <source>
        <dbReference type="EMBL" id="PYF06550.1"/>
    </source>
</evidence>
<organism evidence="1 2">
    <name type="scientific">Rhodobacter viridis</name>
    <dbReference type="NCBI Taxonomy" id="1054202"/>
    <lineage>
        <taxon>Bacteria</taxon>
        <taxon>Pseudomonadati</taxon>
        <taxon>Pseudomonadota</taxon>
        <taxon>Alphaproteobacteria</taxon>
        <taxon>Rhodobacterales</taxon>
        <taxon>Rhodobacter group</taxon>
        <taxon>Rhodobacter</taxon>
    </lineage>
</organism>
<keyword evidence="2" id="KW-1185">Reference proteome</keyword>
<dbReference type="AlphaFoldDB" id="A0A318TRT3"/>
<evidence type="ECO:0000313" key="2">
    <source>
        <dbReference type="Proteomes" id="UP000247727"/>
    </source>
</evidence>
<dbReference type="OrthoDB" id="7876991at2"/>
<gene>
    <name evidence="1" type="ORF">C8J30_1265</name>
</gene>
<accession>A0A318TRT3</accession>
<proteinExistence type="predicted"/>
<name>A0A318TRT3_9RHOB</name>
<dbReference type="Proteomes" id="UP000247727">
    <property type="component" value="Unassembled WGS sequence"/>
</dbReference>